<evidence type="ECO:0000313" key="1">
    <source>
        <dbReference type="EMBL" id="PQM27620.1"/>
    </source>
</evidence>
<sequence>MDSDRQIDIRERLRAHAARQLTIARLNAPEDWQGELVSALRAQRATPSFWAPGSDLRLFLESFAIFFVATMMFLI</sequence>
<dbReference type="OrthoDB" id="7452452at2"/>
<dbReference type="RefSeq" id="WP_105997881.1">
    <property type="nucleotide sequence ID" value="NZ_CM009578.1"/>
</dbReference>
<proteinExistence type="predicted"/>
<comment type="caution">
    <text evidence="1">The sequence shown here is derived from an EMBL/GenBank/DDBJ whole genome shotgun (WGS) entry which is preliminary data.</text>
</comment>
<gene>
    <name evidence="1" type="ORF">CVO77_03320</name>
</gene>
<evidence type="ECO:0000313" key="2">
    <source>
        <dbReference type="Proteomes" id="UP000238954"/>
    </source>
</evidence>
<dbReference type="AlphaFoldDB" id="A0A2S8B5J4"/>
<keyword evidence="2" id="KW-1185">Reference proteome</keyword>
<reference evidence="2" key="1">
    <citation type="submission" date="2017-11" db="EMBL/GenBank/DDBJ databases">
        <title>The complete genome sequence of Sphingopyxis pomeranensis sp. nov. strain WS5A3p.</title>
        <authorList>
            <person name="Kaminski M.A."/>
        </authorList>
    </citation>
    <scope>NUCLEOTIDE SEQUENCE [LARGE SCALE GENOMIC DNA]</scope>
    <source>
        <strain evidence="2">WS5A3p</strain>
    </source>
</reference>
<accession>A0A2S8B5J4</accession>
<protein>
    <submittedName>
        <fullName evidence="1">Uncharacterized protein</fullName>
    </submittedName>
</protein>
<name>A0A2S8B5J4_9SPHN</name>
<dbReference type="Proteomes" id="UP000238954">
    <property type="component" value="Chromosome"/>
</dbReference>
<dbReference type="EMBL" id="PHFW01000002">
    <property type="protein sequence ID" value="PQM27620.1"/>
    <property type="molecule type" value="Genomic_DNA"/>
</dbReference>
<organism evidence="1 2">
    <name type="scientific">Sphingopyxis lindanitolerans</name>
    <dbReference type="NCBI Taxonomy" id="2054227"/>
    <lineage>
        <taxon>Bacteria</taxon>
        <taxon>Pseudomonadati</taxon>
        <taxon>Pseudomonadota</taxon>
        <taxon>Alphaproteobacteria</taxon>
        <taxon>Sphingomonadales</taxon>
        <taxon>Sphingomonadaceae</taxon>
        <taxon>Sphingopyxis</taxon>
    </lineage>
</organism>